<name>A0AA88YHI1_PINIB</name>
<keyword evidence="4" id="KW-1185">Reference proteome</keyword>
<keyword evidence="1" id="KW-0175">Coiled coil</keyword>
<feature type="compositionally biased region" description="Basic and acidic residues" evidence="2">
    <location>
        <begin position="246"/>
        <end position="275"/>
    </location>
</feature>
<gene>
    <name evidence="3" type="ORF">FSP39_004158</name>
</gene>
<dbReference type="PANTHER" id="PTHR16768:SF5">
    <property type="entry name" value="FI14214P"/>
    <property type="match status" value="1"/>
</dbReference>
<feature type="compositionally biased region" description="Basic and acidic residues" evidence="2">
    <location>
        <begin position="22"/>
        <end position="32"/>
    </location>
</feature>
<evidence type="ECO:0000256" key="2">
    <source>
        <dbReference type="SAM" id="MobiDB-lite"/>
    </source>
</evidence>
<comment type="caution">
    <text evidence="3">The sequence shown here is derived from an EMBL/GenBank/DDBJ whole genome shotgun (WGS) entry which is preliminary data.</text>
</comment>
<dbReference type="AlphaFoldDB" id="A0AA88YHI1"/>
<feature type="compositionally biased region" description="Basic and acidic residues" evidence="2">
    <location>
        <begin position="225"/>
        <end position="239"/>
    </location>
</feature>
<feature type="compositionally biased region" description="Acidic residues" evidence="2">
    <location>
        <begin position="96"/>
        <end position="109"/>
    </location>
</feature>
<feature type="compositionally biased region" description="Polar residues" evidence="2">
    <location>
        <begin position="110"/>
        <end position="124"/>
    </location>
</feature>
<evidence type="ECO:0000313" key="3">
    <source>
        <dbReference type="EMBL" id="KAK3101517.1"/>
    </source>
</evidence>
<feature type="region of interest" description="Disordered" evidence="2">
    <location>
        <begin position="1"/>
        <end position="72"/>
    </location>
</feature>
<organism evidence="3 4">
    <name type="scientific">Pinctada imbricata</name>
    <name type="common">Atlantic pearl-oyster</name>
    <name type="synonym">Pinctada martensii</name>
    <dbReference type="NCBI Taxonomy" id="66713"/>
    <lineage>
        <taxon>Eukaryota</taxon>
        <taxon>Metazoa</taxon>
        <taxon>Spiralia</taxon>
        <taxon>Lophotrochozoa</taxon>
        <taxon>Mollusca</taxon>
        <taxon>Bivalvia</taxon>
        <taxon>Autobranchia</taxon>
        <taxon>Pteriomorphia</taxon>
        <taxon>Pterioida</taxon>
        <taxon>Pterioidea</taxon>
        <taxon>Pteriidae</taxon>
        <taxon>Pinctada</taxon>
    </lineage>
</organism>
<reference evidence="3" key="1">
    <citation type="submission" date="2019-08" db="EMBL/GenBank/DDBJ databases">
        <title>The improved chromosome-level genome for the pearl oyster Pinctada fucata martensii using PacBio sequencing and Hi-C.</title>
        <authorList>
            <person name="Zheng Z."/>
        </authorList>
    </citation>
    <scope>NUCLEOTIDE SEQUENCE</scope>
    <source>
        <strain evidence="3">ZZ-2019</strain>
        <tissue evidence="3">Adductor muscle</tissue>
    </source>
</reference>
<accession>A0AA88YHI1</accession>
<dbReference type="EMBL" id="VSWD01000005">
    <property type="protein sequence ID" value="KAK3101517.1"/>
    <property type="molecule type" value="Genomic_DNA"/>
</dbReference>
<sequence>MSIYQTSGGRVKAKIVRGRSQSTKEETMKRFSEMQSNENHRSPAYHPGDITPDTPVPDYDDRSNNSPSPRQFKFVRQFSKVLSSIITIDEMYPDVPEPEPDYNDDEDSFDSGNPNGNQTNSTTHVTKDTHTSVSDSGDISNVRKISLSNSVNEAVIFRERKASNPELEKRLSDPGNDDLLIRPKKLVNPCIESRERMALHKELLHNYKVGKNILEKPELQKVLEKRKEKQRVDEWESQKKTSTKRTSLEMKLEQQRQKEHQGDMKPIEEKEEKSQSELSKMQAKILSKNSTNAVK</sequence>
<evidence type="ECO:0000256" key="1">
    <source>
        <dbReference type="ARBA" id="ARBA00023054"/>
    </source>
</evidence>
<protein>
    <submittedName>
        <fullName evidence="3">Uncharacterized protein</fullName>
    </submittedName>
</protein>
<proteinExistence type="predicted"/>
<dbReference type="Pfam" id="PF06625">
    <property type="entry name" value="DUF1151"/>
    <property type="match status" value="1"/>
</dbReference>
<feature type="region of interest" description="Disordered" evidence="2">
    <location>
        <begin position="90"/>
        <end position="138"/>
    </location>
</feature>
<dbReference type="PANTHER" id="PTHR16768">
    <property type="entry name" value="DOWN REGULATED IN RENAL CARCINOMA 1/TU3A"/>
    <property type="match status" value="1"/>
</dbReference>
<dbReference type="InterPro" id="IPR009533">
    <property type="entry name" value="FAM107"/>
</dbReference>
<evidence type="ECO:0000313" key="4">
    <source>
        <dbReference type="Proteomes" id="UP001186944"/>
    </source>
</evidence>
<feature type="region of interest" description="Disordered" evidence="2">
    <location>
        <begin position="225"/>
        <end position="295"/>
    </location>
</feature>
<dbReference type="Proteomes" id="UP001186944">
    <property type="component" value="Unassembled WGS sequence"/>
</dbReference>